<protein>
    <recommendedName>
        <fullName evidence="4">Nucleotidyltransferase</fullName>
    </recommendedName>
</protein>
<evidence type="ECO:0000256" key="1">
    <source>
        <dbReference type="SAM" id="MobiDB-lite"/>
    </source>
</evidence>
<dbReference type="EMBL" id="JAPDVH010000002">
    <property type="protein sequence ID" value="MCW4157061.1"/>
    <property type="molecule type" value="Genomic_DNA"/>
</dbReference>
<reference evidence="2" key="1">
    <citation type="submission" date="2022-11" db="EMBL/GenBank/DDBJ databases">
        <title>Genomic repertoires linked with pathogenic potency of arthritogenic Prevotella copri isolated from the gut of rheumatoid arthritis patients.</title>
        <authorList>
            <person name="Nii T."/>
            <person name="Maeda Y."/>
            <person name="Motooka D."/>
            <person name="Naito M."/>
            <person name="Matsumoto Y."/>
            <person name="Ogawa T."/>
            <person name="Oguro-Igashira E."/>
            <person name="Kishikawa T."/>
            <person name="Yamashita M."/>
            <person name="Koizumi S."/>
            <person name="Kurakawa T."/>
            <person name="Okumura R."/>
            <person name="Kayama H."/>
            <person name="Murakami M."/>
            <person name="Sakaguchi T."/>
            <person name="Das B."/>
            <person name="Nakamura S."/>
            <person name="Okada Y."/>
            <person name="Kumanogoh A."/>
            <person name="Takeda K."/>
        </authorList>
    </citation>
    <scope>NUCLEOTIDE SEQUENCE</scope>
    <source>
        <strain evidence="2">H012_8</strain>
    </source>
</reference>
<feature type="compositionally biased region" description="Basic and acidic residues" evidence="1">
    <location>
        <begin position="265"/>
        <end position="276"/>
    </location>
</feature>
<organism evidence="2 3">
    <name type="scientific">Segatella copri</name>
    <dbReference type="NCBI Taxonomy" id="165179"/>
    <lineage>
        <taxon>Bacteria</taxon>
        <taxon>Pseudomonadati</taxon>
        <taxon>Bacteroidota</taxon>
        <taxon>Bacteroidia</taxon>
        <taxon>Bacteroidales</taxon>
        <taxon>Prevotellaceae</taxon>
        <taxon>Segatella</taxon>
    </lineage>
</organism>
<dbReference type="AlphaFoldDB" id="A0AAW5ULJ1"/>
<gene>
    <name evidence="2" type="ORF">ONT23_16360</name>
</gene>
<proteinExistence type="predicted"/>
<evidence type="ECO:0008006" key="4">
    <source>
        <dbReference type="Google" id="ProtNLM"/>
    </source>
</evidence>
<comment type="caution">
    <text evidence="2">The sequence shown here is derived from an EMBL/GenBank/DDBJ whole genome shotgun (WGS) entry which is preliminary data.</text>
</comment>
<dbReference type="Proteomes" id="UP001209168">
    <property type="component" value="Unassembled WGS sequence"/>
</dbReference>
<evidence type="ECO:0000313" key="3">
    <source>
        <dbReference type="Proteomes" id="UP001209168"/>
    </source>
</evidence>
<sequence length="290" mass="33542">MQAKRDDIKKVLSDHYGNKKYTAFNSGSIAKHTATNIKFDMDVVEPFKRDSFDTLQAMFDDVYDILVQEYGSNVVRKQKVSVGLEFPIEDGDELPIQIDVVPGRELSDDDYSKTKDLNLCFNEDLWGFKKGTYTKTNISKQIEHISGKNTERKVIRLLKIWKKHNNKDYKSFLLELISIKALDGKNSAGLWEDLKLTMEYIRDNIAEDSFHLYDPGNSNNDVVAAMDSFKRQSLKSEMDAMLRNIASNEEVFLPFYFPKNKKYEEKEDDGYKKKEGFTGVSYPKNPQRFG</sequence>
<evidence type="ECO:0000313" key="2">
    <source>
        <dbReference type="EMBL" id="MCW4157061.1"/>
    </source>
</evidence>
<name>A0AAW5ULJ1_9BACT</name>
<dbReference type="RefSeq" id="WP_264902764.1">
    <property type="nucleotide sequence ID" value="NZ_JAPDVH010000002.1"/>
</dbReference>
<feature type="region of interest" description="Disordered" evidence="1">
    <location>
        <begin position="265"/>
        <end position="290"/>
    </location>
</feature>
<accession>A0AAW5ULJ1</accession>